<dbReference type="GO" id="GO:0032993">
    <property type="term" value="C:protein-DNA complex"/>
    <property type="evidence" value="ECO:0007669"/>
    <property type="project" value="TreeGrafter"/>
</dbReference>
<evidence type="ECO:0000256" key="2">
    <source>
        <dbReference type="PROSITE-ProRule" id="PRU00169"/>
    </source>
</evidence>
<dbReference type="InterPro" id="IPR007492">
    <property type="entry name" value="LytTR_DNA-bd_dom"/>
</dbReference>
<dbReference type="InterPro" id="IPR001789">
    <property type="entry name" value="Sig_transdc_resp-reg_receiver"/>
</dbReference>
<organism evidence="5 6">
    <name type="scientific">Deefgea piscis</name>
    <dbReference type="NCBI Taxonomy" id="2739061"/>
    <lineage>
        <taxon>Bacteria</taxon>
        <taxon>Pseudomonadati</taxon>
        <taxon>Pseudomonadota</taxon>
        <taxon>Betaproteobacteria</taxon>
        <taxon>Neisseriales</taxon>
        <taxon>Chitinibacteraceae</taxon>
        <taxon>Deefgea</taxon>
    </lineage>
</organism>
<evidence type="ECO:0000313" key="5">
    <source>
        <dbReference type="EMBL" id="QKJ67303.1"/>
    </source>
</evidence>
<evidence type="ECO:0000259" key="4">
    <source>
        <dbReference type="PROSITE" id="PS50930"/>
    </source>
</evidence>
<dbReference type="SUPFAM" id="SSF52172">
    <property type="entry name" value="CheY-like"/>
    <property type="match status" value="1"/>
</dbReference>
<evidence type="ECO:0000259" key="3">
    <source>
        <dbReference type="PROSITE" id="PS50110"/>
    </source>
</evidence>
<dbReference type="Pfam" id="PF00072">
    <property type="entry name" value="Response_reg"/>
    <property type="match status" value="1"/>
</dbReference>
<name>A0A6M8SPW4_9NEIS</name>
<dbReference type="KEGG" id="dee:HQN60_11660"/>
<dbReference type="Proteomes" id="UP000504844">
    <property type="component" value="Chromosome"/>
</dbReference>
<dbReference type="PANTHER" id="PTHR48111">
    <property type="entry name" value="REGULATOR OF RPOS"/>
    <property type="match status" value="1"/>
</dbReference>
<dbReference type="InterPro" id="IPR011006">
    <property type="entry name" value="CheY-like_superfamily"/>
</dbReference>
<dbReference type="GO" id="GO:0000976">
    <property type="term" value="F:transcription cis-regulatory region binding"/>
    <property type="evidence" value="ECO:0007669"/>
    <property type="project" value="TreeGrafter"/>
</dbReference>
<sequence>MIQALLVDDEPLARDELRCLLEDAGIDVVGEASNAIEAMQMIYRLRPDVVFLDIQMPRISGLELVGMLDPDKIPQIVFVTAFDEHAVKAFEEHAFDYLLKPVLASRLNKTLARLSKQNGAAPDYNLIAPRQALRQLPCHRHDRILLLPLDEVDYVVARLSGVYLVTQDGTEHFTELTLKVLEEKTGLLRCHRQYLVHPEKVAQIVLGETGGGEVITRAGLNVPVSRRFLKPLKAQLGVLL</sequence>
<dbReference type="RefSeq" id="WP_173533806.1">
    <property type="nucleotide sequence ID" value="NZ_CP054143.1"/>
</dbReference>
<dbReference type="NCBIfam" id="NF008677">
    <property type="entry name" value="PRK11697.1"/>
    <property type="match status" value="1"/>
</dbReference>
<feature type="domain" description="Response regulatory" evidence="3">
    <location>
        <begin position="3"/>
        <end position="115"/>
    </location>
</feature>
<dbReference type="PROSITE" id="PS50110">
    <property type="entry name" value="RESPONSE_REGULATORY"/>
    <property type="match status" value="1"/>
</dbReference>
<dbReference type="AlphaFoldDB" id="A0A6M8SPW4"/>
<dbReference type="SMART" id="SM00448">
    <property type="entry name" value="REC"/>
    <property type="match status" value="1"/>
</dbReference>
<proteinExistence type="predicted"/>
<dbReference type="Pfam" id="PF04397">
    <property type="entry name" value="LytTR"/>
    <property type="match status" value="1"/>
</dbReference>
<dbReference type="GO" id="GO:0005829">
    <property type="term" value="C:cytosol"/>
    <property type="evidence" value="ECO:0007669"/>
    <property type="project" value="TreeGrafter"/>
</dbReference>
<dbReference type="PROSITE" id="PS50930">
    <property type="entry name" value="HTH_LYTTR"/>
    <property type="match status" value="1"/>
</dbReference>
<dbReference type="PANTHER" id="PTHR48111:SF3">
    <property type="entry name" value="TRANSCRIPTIONAL REGULATORY PROTEIN BTSR"/>
    <property type="match status" value="1"/>
</dbReference>
<feature type="domain" description="HTH LytTR-type" evidence="4">
    <location>
        <begin position="136"/>
        <end position="238"/>
    </location>
</feature>
<dbReference type="FunFam" id="3.40.50.2300:FF:000051">
    <property type="entry name" value="Two-component response regulator yehT"/>
    <property type="match status" value="1"/>
</dbReference>
<evidence type="ECO:0000313" key="6">
    <source>
        <dbReference type="Proteomes" id="UP000504844"/>
    </source>
</evidence>
<dbReference type="Gene3D" id="3.40.50.2300">
    <property type="match status" value="1"/>
</dbReference>
<evidence type="ECO:0000256" key="1">
    <source>
        <dbReference type="ARBA" id="ARBA00023125"/>
    </source>
</evidence>
<keyword evidence="2" id="KW-0597">Phosphoprotein</keyword>
<dbReference type="CDD" id="cd17532">
    <property type="entry name" value="REC_LytTR_AlgR-like"/>
    <property type="match status" value="1"/>
</dbReference>
<keyword evidence="1" id="KW-0238">DNA-binding</keyword>
<dbReference type="GO" id="GO:0006355">
    <property type="term" value="P:regulation of DNA-templated transcription"/>
    <property type="evidence" value="ECO:0007669"/>
    <property type="project" value="TreeGrafter"/>
</dbReference>
<accession>A0A6M8SPW4</accession>
<reference evidence="5 6" key="1">
    <citation type="submission" date="2020-05" db="EMBL/GenBank/DDBJ databases">
        <title>Complete genome sequence of Deefgea sp. D17.</title>
        <authorList>
            <person name="Bae J.-W."/>
            <person name="Han J.E."/>
        </authorList>
    </citation>
    <scope>NUCLEOTIDE SEQUENCE [LARGE SCALE GENOMIC DNA]</scope>
    <source>
        <strain evidence="5 6">D17</strain>
    </source>
</reference>
<dbReference type="Gene3D" id="2.40.50.1020">
    <property type="entry name" value="LytTr DNA-binding domain"/>
    <property type="match status" value="1"/>
</dbReference>
<keyword evidence="6" id="KW-1185">Reference proteome</keyword>
<dbReference type="SMART" id="SM00850">
    <property type="entry name" value="LytTR"/>
    <property type="match status" value="1"/>
</dbReference>
<gene>
    <name evidence="5" type="primary">yehT</name>
    <name evidence="5" type="ORF">HQN60_11660</name>
</gene>
<protein>
    <submittedName>
        <fullName evidence="5">Two-component system response regulator BtsR</fullName>
    </submittedName>
</protein>
<dbReference type="InterPro" id="IPR039420">
    <property type="entry name" value="WalR-like"/>
</dbReference>
<dbReference type="GO" id="GO:0000156">
    <property type="term" value="F:phosphorelay response regulator activity"/>
    <property type="evidence" value="ECO:0007669"/>
    <property type="project" value="TreeGrafter"/>
</dbReference>
<feature type="modified residue" description="4-aspartylphosphate" evidence="2">
    <location>
        <position position="53"/>
    </location>
</feature>
<dbReference type="EMBL" id="CP054143">
    <property type="protein sequence ID" value="QKJ67303.1"/>
    <property type="molecule type" value="Genomic_DNA"/>
</dbReference>